<dbReference type="EMBL" id="CM042047">
    <property type="protein sequence ID" value="KAI3772480.1"/>
    <property type="molecule type" value="Genomic_DNA"/>
</dbReference>
<name>A0ACB9FNW1_ARCLA</name>
<sequence length="93" mass="10918">MAAYVYLICSNAMQYNPSDTVFFRQARSIQELAKRDFENLRQEGDDGELQPKAWMVQFQQDKAIRRFLVRNIVEQAVVRDVQEVCAFDCKSCF</sequence>
<accession>A0ACB9FNW1</accession>
<organism evidence="1 2">
    <name type="scientific">Arctium lappa</name>
    <name type="common">Greater burdock</name>
    <name type="synonym">Lappa major</name>
    <dbReference type="NCBI Taxonomy" id="4217"/>
    <lineage>
        <taxon>Eukaryota</taxon>
        <taxon>Viridiplantae</taxon>
        <taxon>Streptophyta</taxon>
        <taxon>Embryophyta</taxon>
        <taxon>Tracheophyta</taxon>
        <taxon>Spermatophyta</taxon>
        <taxon>Magnoliopsida</taxon>
        <taxon>eudicotyledons</taxon>
        <taxon>Gunneridae</taxon>
        <taxon>Pentapetalae</taxon>
        <taxon>asterids</taxon>
        <taxon>campanulids</taxon>
        <taxon>Asterales</taxon>
        <taxon>Asteraceae</taxon>
        <taxon>Carduoideae</taxon>
        <taxon>Cardueae</taxon>
        <taxon>Arctiinae</taxon>
        <taxon>Arctium</taxon>
    </lineage>
</organism>
<reference evidence="2" key="1">
    <citation type="journal article" date="2022" name="Mol. Ecol. Resour.">
        <title>The genomes of chicory, endive, great burdock and yacon provide insights into Asteraceae palaeo-polyploidization history and plant inulin production.</title>
        <authorList>
            <person name="Fan W."/>
            <person name="Wang S."/>
            <person name="Wang H."/>
            <person name="Wang A."/>
            <person name="Jiang F."/>
            <person name="Liu H."/>
            <person name="Zhao H."/>
            <person name="Xu D."/>
            <person name="Zhang Y."/>
        </authorList>
    </citation>
    <scope>NUCLEOTIDE SEQUENCE [LARGE SCALE GENOMIC DNA]</scope>
    <source>
        <strain evidence="2">cv. Niubang</strain>
    </source>
</reference>
<evidence type="ECO:0000313" key="2">
    <source>
        <dbReference type="Proteomes" id="UP001055879"/>
    </source>
</evidence>
<gene>
    <name evidence="1" type="ORF">L6452_03666</name>
</gene>
<proteinExistence type="predicted"/>
<evidence type="ECO:0000313" key="1">
    <source>
        <dbReference type="EMBL" id="KAI3772480.1"/>
    </source>
</evidence>
<dbReference type="Proteomes" id="UP001055879">
    <property type="component" value="Linkage Group LG01"/>
</dbReference>
<protein>
    <submittedName>
        <fullName evidence="1">Uncharacterized protein</fullName>
    </submittedName>
</protein>
<comment type="caution">
    <text evidence="1">The sequence shown here is derived from an EMBL/GenBank/DDBJ whole genome shotgun (WGS) entry which is preliminary data.</text>
</comment>
<reference evidence="1 2" key="2">
    <citation type="journal article" date="2022" name="Mol. Ecol. Resour.">
        <title>The genomes of chicory, endive, great burdock and yacon provide insights into Asteraceae paleo-polyploidization history and plant inulin production.</title>
        <authorList>
            <person name="Fan W."/>
            <person name="Wang S."/>
            <person name="Wang H."/>
            <person name="Wang A."/>
            <person name="Jiang F."/>
            <person name="Liu H."/>
            <person name="Zhao H."/>
            <person name="Xu D."/>
            <person name="Zhang Y."/>
        </authorList>
    </citation>
    <scope>NUCLEOTIDE SEQUENCE [LARGE SCALE GENOMIC DNA]</scope>
    <source>
        <strain evidence="2">cv. Niubang</strain>
    </source>
</reference>
<keyword evidence="2" id="KW-1185">Reference proteome</keyword>